<accession>A0AAD9ANQ6</accession>
<keyword evidence="1" id="KW-1133">Transmembrane helix</keyword>
<keyword evidence="1" id="KW-0812">Transmembrane</keyword>
<dbReference type="Proteomes" id="UP001243330">
    <property type="component" value="Unassembled WGS sequence"/>
</dbReference>
<evidence type="ECO:0000313" key="2">
    <source>
        <dbReference type="EMBL" id="KAK1850962.1"/>
    </source>
</evidence>
<organism evidence="2 3">
    <name type="scientific">Colletotrichum chrysophilum</name>
    <dbReference type="NCBI Taxonomy" id="1836956"/>
    <lineage>
        <taxon>Eukaryota</taxon>
        <taxon>Fungi</taxon>
        <taxon>Dikarya</taxon>
        <taxon>Ascomycota</taxon>
        <taxon>Pezizomycotina</taxon>
        <taxon>Sordariomycetes</taxon>
        <taxon>Hypocreomycetidae</taxon>
        <taxon>Glomerellales</taxon>
        <taxon>Glomerellaceae</taxon>
        <taxon>Colletotrichum</taxon>
        <taxon>Colletotrichum gloeosporioides species complex</taxon>
    </lineage>
</organism>
<dbReference type="EMBL" id="JAQOWY010000107">
    <property type="protein sequence ID" value="KAK1850962.1"/>
    <property type="molecule type" value="Genomic_DNA"/>
</dbReference>
<evidence type="ECO:0000256" key="1">
    <source>
        <dbReference type="SAM" id="Phobius"/>
    </source>
</evidence>
<evidence type="ECO:0000313" key="3">
    <source>
        <dbReference type="Proteomes" id="UP001243330"/>
    </source>
</evidence>
<gene>
    <name evidence="2" type="ORF">CCHR01_06448</name>
</gene>
<dbReference type="AlphaFoldDB" id="A0AAD9ANQ6"/>
<feature type="transmembrane region" description="Helical" evidence="1">
    <location>
        <begin position="6"/>
        <end position="24"/>
    </location>
</feature>
<proteinExistence type="predicted"/>
<keyword evidence="3" id="KW-1185">Reference proteome</keyword>
<comment type="caution">
    <text evidence="2">The sequence shown here is derived from an EMBL/GenBank/DDBJ whole genome shotgun (WGS) entry which is preliminary data.</text>
</comment>
<protein>
    <submittedName>
        <fullName evidence="2">Uncharacterized protein</fullName>
    </submittedName>
</protein>
<keyword evidence="1" id="KW-0472">Membrane</keyword>
<sequence>MDARVQSLMCVSTIMQSGLVWSGLARSVLPAAPALRLAGTDRGLILSSSIFLYSCFFSFLCFFFTDTQTTVSTTIHHYTIFFTFAYIHTLPHPKKRRGHAGGLGGRQESLVHVPPSFPSPTMIHPIPMPSP</sequence>
<reference evidence="2" key="1">
    <citation type="submission" date="2023-01" db="EMBL/GenBank/DDBJ databases">
        <title>Colletotrichum chrysophilum M932 genome sequence.</title>
        <authorList>
            <person name="Baroncelli R."/>
        </authorList>
    </citation>
    <scope>NUCLEOTIDE SEQUENCE</scope>
    <source>
        <strain evidence="2">M932</strain>
    </source>
</reference>
<name>A0AAD9ANQ6_9PEZI</name>
<feature type="transmembrane region" description="Helical" evidence="1">
    <location>
        <begin position="44"/>
        <end position="65"/>
    </location>
</feature>